<dbReference type="SUPFAM" id="SSF53098">
    <property type="entry name" value="Ribonuclease H-like"/>
    <property type="match status" value="1"/>
</dbReference>
<dbReference type="InterPro" id="IPR054722">
    <property type="entry name" value="PolX-like_BBD"/>
</dbReference>
<dbReference type="InterPro" id="IPR036397">
    <property type="entry name" value="RNaseH_sf"/>
</dbReference>
<dbReference type="InterPro" id="IPR001584">
    <property type="entry name" value="Integrase_cat-core"/>
</dbReference>
<feature type="domain" description="Integrase catalytic" evidence="2">
    <location>
        <begin position="433"/>
        <end position="476"/>
    </location>
</feature>
<evidence type="ECO:0000256" key="1">
    <source>
        <dbReference type="SAM" id="MobiDB-lite"/>
    </source>
</evidence>
<evidence type="ECO:0000313" key="3">
    <source>
        <dbReference type="EMBL" id="GEY06730.1"/>
    </source>
</evidence>
<dbReference type="PROSITE" id="PS50994">
    <property type="entry name" value="INTEGRASE"/>
    <property type="match status" value="1"/>
</dbReference>
<dbReference type="Gene3D" id="3.30.420.10">
    <property type="entry name" value="Ribonuclease H-like superfamily/Ribonuclease H"/>
    <property type="match status" value="1"/>
</dbReference>
<name>A0A699HE70_TANCI</name>
<dbReference type="GO" id="GO:0015074">
    <property type="term" value="P:DNA integration"/>
    <property type="evidence" value="ECO:0007669"/>
    <property type="project" value="InterPro"/>
</dbReference>
<dbReference type="PANTHER" id="PTHR34222:SF99">
    <property type="entry name" value="PROTEIN, PUTATIVE-RELATED"/>
    <property type="match status" value="1"/>
</dbReference>
<dbReference type="InterPro" id="IPR013103">
    <property type="entry name" value="RVT_2"/>
</dbReference>
<feature type="region of interest" description="Disordered" evidence="1">
    <location>
        <begin position="611"/>
        <end position="631"/>
    </location>
</feature>
<organism evidence="3">
    <name type="scientific">Tanacetum cinerariifolium</name>
    <name type="common">Dalmatian daisy</name>
    <name type="synonym">Chrysanthemum cinerariifolium</name>
    <dbReference type="NCBI Taxonomy" id="118510"/>
    <lineage>
        <taxon>Eukaryota</taxon>
        <taxon>Viridiplantae</taxon>
        <taxon>Streptophyta</taxon>
        <taxon>Embryophyta</taxon>
        <taxon>Tracheophyta</taxon>
        <taxon>Spermatophyta</taxon>
        <taxon>Magnoliopsida</taxon>
        <taxon>eudicotyledons</taxon>
        <taxon>Gunneridae</taxon>
        <taxon>Pentapetalae</taxon>
        <taxon>asterids</taxon>
        <taxon>campanulids</taxon>
        <taxon>Asterales</taxon>
        <taxon>Asteraceae</taxon>
        <taxon>Asteroideae</taxon>
        <taxon>Anthemideae</taxon>
        <taxon>Anthemidinae</taxon>
        <taxon>Tanacetum</taxon>
    </lineage>
</organism>
<sequence length="981" mass="111183">MVVGDKPPKNKGVASGSNGGDIDQFDPMYLHSNDTNGILLIGFKLEGIENYKIWKAAITIAIHTKNKLGLINVVFLRQVFSKNAKTVLDELEETYSKQDASVIFNMHYKIHSLCQSGTPLSKYYHKFNALWRQYDSLVNLPDCTCANSDKLKEHNQLLKLMQFLMGLDEVYALIRSIIFTTDPIPDVRGAFATLSRDESHRSTQSHSVPKIGNGNTAFVARTNNRVNNNNNNWSGSNNHPRKLNRPNLVCTHCNMNGHTADRYFELIGYPPNFKKNIGPNKSSTSNNVVSRNKDQFHTFTDDQYKRLMSLISEKSGSSSILANIADTKRVISLCSSRLFNHNSNISYYKIYIGWIIDSGASQHMTYTIINMFNIVDVSKLNITVGHPNGTKALVTHIGSLKLINNIVIYNVLVVPGYQVSLLPVHSLSKDNKSDNGTEFVNQNMTKFCNDHGILHQTSCAYTPQQNGITERKHRYLLNVARTPSSVLSGKSPYEMIFKCEPNLSHLKVSGCLCFSTFLNNHDKFSSSSENKDYELELKDLNSLNFFNNELGENLSSEPYDDRRDNNYGNSKGTNQLSHRGNTGNANKDDEGLPNDSIPEAAICEDLESEILEDNSLSEDRQNENLRRSTKKTSMPAKLSDFEVNTKVKYNIDRQVNYSKLSMENYNFSTSLNKINEPKTYSEVAKDISGEIDRFKARYVAKGYNQKEGINYEETFSPVVKIVTVRCLLTLAIHNSWPIFQLDINNALLYGELAKDVYMTLPEGYFDKDDKRVCKLVKSLYGLKQASKKWNEKLVLVLLENDFFAKPDISYVVHLLSQYMHAALESHLRLAFRVLRYLKNAPGKRISFVRSKDLSLSVYVDSDWAKCKATRKSVTGCSVFLGNNLVSWKSNKQSMLAKSSTEAEYRAMNTVTCEQILFFYEKTKHFEIELFLLREKVSAGVVKTVKVKSVDNIADIFRKGTGSEDSENRWTEEAFMVLLESI</sequence>
<reference evidence="3" key="1">
    <citation type="journal article" date="2019" name="Sci. Rep.">
        <title>Draft genome of Tanacetum cinerariifolium, the natural source of mosquito coil.</title>
        <authorList>
            <person name="Yamashiro T."/>
            <person name="Shiraishi A."/>
            <person name="Satake H."/>
            <person name="Nakayama K."/>
        </authorList>
    </citation>
    <scope>NUCLEOTIDE SEQUENCE</scope>
</reference>
<dbReference type="GO" id="GO:0003676">
    <property type="term" value="F:nucleic acid binding"/>
    <property type="evidence" value="ECO:0007669"/>
    <property type="project" value="InterPro"/>
</dbReference>
<dbReference type="CDD" id="cd09272">
    <property type="entry name" value="RNase_HI_RT_Ty1"/>
    <property type="match status" value="1"/>
</dbReference>
<dbReference type="Pfam" id="PF07727">
    <property type="entry name" value="RVT_2"/>
    <property type="match status" value="1"/>
</dbReference>
<dbReference type="EMBL" id="BKCJ010149417">
    <property type="protein sequence ID" value="GEY06730.1"/>
    <property type="molecule type" value="Genomic_DNA"/>
</dbReference>
<dbReference type="InterPro" id="IPR012337">
    <property type="entry name" value="RNaseH-like_sf"/>
</dbReference>
<evidence type="ECO:0000259" key="2">
    <source>
        <dbReference type="PROSITE" id="PS50994"/>
    </source>
</evidence>
<comment type="caution">
    <text evidence="3">The sequence shown here is derived from an EMBL/GenBank/DDBJ whole genome shotgun (WGS) entry which is preliminary data.</text>
</comment>
<dbReference type="Pfam" id="PF22936">
    <property type="entry name" value="Pol_BBD"/>
    <property type="match status" value="1"/>
</dbReference>
<dbReference type="Pfam" id="PF14244">
    <property type="entry name" value="Retrotran_gag_3"/>
    <property type="match status" value="1"/>
</dbReference>
<feature type="compositionally biased region" description="Basic and acidic residues" evidence="1">
    <location>
        <begin position="617"/>
        <end position="626"/>
    </location>
</feature>
<dbReference type="InterPro" id="IPR029472">
    <property type="entry name" value="Copia-like_N"/>
</dbReference>
<dbReference type="AlphaFoldDB" id="A0A699HE70"/>
<gene>
    <name evidence="3" type="ORF">Tci_378704</name>
</gene>
<feature type="compositionally biased region" description="Polar residues" evidence="1">
    <location>
        <begin position="566"/>
        <end position="585"/>
    </location>
</feature>
<dbReference type="PANTHER" id="PTHR34222">
    <property type="entry name" value="GAG_PRE-INTEGRS DOMAIN-CONTAINING PROTEIN"/>
    <property type="match status" value="1"/>
</dbReference>
<proteinExistence type="predicted"/>
<accession>A0A699HE70</accession>
<feature type="region of interest" description="Disordered" evidence="1">
    <location>
        <begin position="552"/>
        <end position="596"/>
    </location>
</feature>
<protein>
    <recommendedName>
        <fullName evidence="2">Integrase catalytic domain-containing protein</fullName>
    </recommendedName>
</protein>